<feature type="region of interest" description="Disordered" evidence="5">
    <location>
        <begin position="143"/>
        <end position="185"/>
    </location>
</feature>
<dbReference type="Pfam" id="PF12796">
    <property type="entry name" value="Ank_2"/>
    <property type="match status" value="1"/>
</dbReference>
<dbReference type="PROSITE" id="PS50297">
    <property type="entry name" value="ANK_REP_REGION"/>
    <property type="match status" value="2"/>
</dbReference>
<dbReference type="STRING" id="1806994.A0A507C5D2"/>
<dbReference type="PANTHER" id="PTHR24161:SF85">
    <property type="entry name" value="PALMITOYLTRANSFERASE HIP14"/>
    <property type="match status" value="1"/>
</dbReference>
<organism evidence="6 7">
    <name type="scientific">Synchytrium microbalum</name>
    <dbReference type="NCBI Taxonomy" id="1806994"/>
    <lineage>
        <taxon>Eukaryota</taxon>
        <taxon>Fungi</taxon>
        <taxon>Fungi incertae sedis</taxon>
        <taxon>Chytridiomycota</taxon>
        <taxon>Chytridiomycota incertae sedis</taxon>
        <taxon>Chytridiomycetes</taxon>
        <taxon>Synchytriales</taxon>
        <taxon>Synchytriaceae</taxon>
        <taxon>Synchytrium</taxon>
    </lineage>
</organism>
<sequence length="185" mass="20141">MANGFDYLEFATCARYGDLEEMKENIRASFEETNAATLRSIFTYKVPPSNSTALHMASANNHIDIVKYLLEHLTNGDVNLQNDDGATALHWASLNGHKQVVSLLLKAGADATIKNNAGRSSLTMSEQQGHLEVSQLLLDSFEPDADSIQETDEDVSVDDVESGVKDMKVSSDDTIADSTSEDVGR</sequence>
<feature type="compositionally biased region" description="Acidic residues" evidence="5">
    <location>
        <begin position="143"/>
        <end position="161"/>
    </location>
</feature>
<dbReference type="Gene3D" id="1.25.40.20">
    <property type="entry name" value="Ankyrin repeat-containing domain"/>
    <property type="match status" value="1"/>
</dbReference>
<reference evidence="6 7" key="1">
    <citation type="journal article" date="2019" name="Sci. Rep.">
        <title>Comparative genomics of chytrid fungi reveal insights into the obligate biotrophic and pathogenic lifestyle of Synchytrium endobioticum.</title>
        <authorList>
            <person name="van de Vossenberg B.T.L.H."/>
            <person name="Warris S."/>
            <person name="Nguyen H.D.T."/>
            <person name="van Gent-Pelzer M.P.E."/>
            <person name="Joly D.L."/>
            <person name="van de Geest H.C."/>
            <person name="Bonants P.J.M."/>
            <person name="Smith D.S."/>
            <person name="Levesque C.A."/>
            <person name="van der Lee T.A.J."/>
        </authorList>
    </citation>
    <scope>NUCLEOTIDE SEQUENCE [LARGE SCALE GENOMIC DNA]</scope>
    <source>
        <strain evidence="6 7">JEL517</strain>
    </source>
</reference>
<feature type="repeat" description="ANK" evidence="4">
    <location>
        <begin position="49"/>
        <end position="81"/>
    </location>
</feature>
<evidence type="ECO:0000313" key="7">
    <source>
        <dbReference type="Proteomes" id="UP000319731"/>
    </source>
</evidence>
<keyword evidence="2" id="KW-0677">Repeat</keyword>
<accession>A0A507C5D2</accession>
<protein>
    <recommendedName>
        <fullName evidence="1">protein S-acyltransferase</fullName>
        <ecNumber evidence="1">2.3.1.225</ecNumber>
    </recommendedName>
</protein>
<dbReference type="SMART" id="SM00248">
    <property type="entry name" value="ANK"/>
    <property type="match status" value="3"/>
</dbReference>
<keyword evidence="3 4" id="KW-0040">ANK repeat</keyword>
<dbReference type="RefSeq" id="XP_031026510.1">
    <property type="nucleotide sequence ID" value="XM_031167420.1"/>
</dbReference>
<evidence type="ECO:0000256" key="2">
    <source>
        <dbReference type="ARBA" id="ARBA00022737"/>
    </source>
</evidence>
<evidence type="ECO:0000256" key="1">
    <source>
        <dbReference type="ARBA" id="ARBA00012210"/>
    </source>
</evidence>
<comment type="caution">
    <text evidence="6">The sequence shown here is derived from an EMBL/GenBank/DDBJ whole genome shotgun (WGS) entry which is preliminary data.</text>
</comment>
<evidence type="ECO:0000256" key="3">
    <source>
        <dbReference type="ARBA" id="ARBA00023043"/>
    </source>
</evidence>
<dbReference type="InterPro" id="IPR036770">
    <property type="entry name" value="Ankyrin_rpt-contain_sf"/>
</dbReference>
<proteinExistence type="predicted"/>
<evidence type="ECO:0000256" key="4">
    <source>
        <dbReference type="PROSITE-ProRule" id="PRU00023"/>
    </source>
</evidence>
<feature type="repeat" description="ANK" evidence="4">
    <location>
        <begin position="84"/>
        <end position="116"/>
    </location>
</feature>
<dbReference type="PRINTS" id="PR01415">
    <property type="entry name" value="ANKYRIN"/>
</dbReference>
<evidence type="ECO:0000313" key="6">
    <source>
        <dbReference type="EMBL" id="TPX36197.1"/>
    </source>
</evidence>
<dbReference type="OrthoDB" id="414816at2759"/>
<dbReference type="EC" id="2.3.1.225" evidence="1"/>
<dbReference type="EMBL" id="QEAO01000005">
    <property type="protein sequence ID" value="TPX36197.1"/>
    <property type="molecule type" value="Genomic_DNA"/>
</dbReference>
<dbReference type="GeneID" id="42002717"/>
<dbReference type="PANTHER" id="PTHR24161">
    <property type="entry name" value="ANK_REP_REGION DOMAIN-CONTAINING PROTEIN-RELATED"/>
    <property type="match status" value="1"/>
</dbReference>
<dbReference type="GO" id="GO:0019706">
    <property type="term" value="F:protein-cysteine S-palmitoyltransferase activity"/>
    <property type="evidence" value="ECO:0007669"/>
    <property type="project" value="UniProtKB-EC"/>
</dbReference>
<keyword evidence="7" id="KW-1185">Reference proteome</keyword>
<feature type="compositionally biased region" description="Basic and acidic residues" evidence="5">
    <location>
        <begin position="162"/>
        <end position="171"/>
    </location>
</feature>
<dbReference type="InterPro" id="IPR002110">
    <property type="entry name" value="Ankyrin_rpt"/>
</dbReference>
<dbReference type="AlphaFoldDB" id="A0A507C5D2"/>
<dbReference type="PROSITE" id="PS50088">
    <property type="entry name" value="ANK_REPEAT"/>
    <property type="match status" value="2"/>
</dbReference>
<name>A0A507C5D2_9FUNG</name>
<evidence type="ECO:0000256" key="5">
    <source>
        <dbReference type="SAM" id="MobiDB-lite"/>
    </source>
</evidence>
<dbReference type="SUPFAM" id="SSF48403">
    <property type="entry name" value="Ankyrin repeat"/>
    <property type="match status" value="1"/>
</dbReference>
<gene>
    <name evidence="6" type="ORF">SmJEL517_g01492</name>
</gene>
<dbReference type="Proteomes" id="UP000319731">
    <property type="component" value="Unassembled WGS sequence"/>
</dbReference>